<proteinExistence type="predicted"/>
<dbReference type="AlphaFoldDB" id="A0AAD6IUS0"/>
<dbReference type="Proteomes" id="UP001221413">
    <property type="component" value="Unassembled WGS sequence"/>
</dbReference>
<protein>
    <submittedName>
        <fullName evidence="2">Uncharacterized protein</fullName>
    </submittedName>
</protein>
<gene>
    <name evidence="2" type="ORF">Dda_6773</name>
</gene>
<feature type="compositionally biased region" description="Polar residues" evidence="1">
    <location>
        <begin position="545"/>
        <end position="555"/>
    </location>
</feature>
<evidence type="ECO:0000313" key="2">
    <source>
        <dbReference type="EMBL" id="KAJ6258722.1"/>
    </source>
</evidence>
<feature type="compositionally biased region" description="Low complexity" evidence="1">
    <location>
        <begin position="367"/>
        <end position="376"/>
    </location>
</feature>
<feature type="compositionally biased region" description="Basic and acidic residues" evidence="1">
    <location>
        <begin position="349"/>
        <end position="360"/>
    </location>
</feature>
<evidence type="ECO:0000313" key="3">
    <source>
        <dbReference type="Proteomes" id="UP001221413"/>
    </source>
</evidence>
<feature type="compositionally biased region" description="Basic residues" evidence="1">
    <location>
        <begin position="530"/>
        <end position="544"/>
    </location>
</feature>
<feature type="region of interest" description="Disordered" evidence="1">
    <location>
        <begin position="509"/>
        <end position="555"/>
    </location>
</feature>
<sequence>MLSSSPRPAVSVNIDASMPPSSQKSALKLVKYVPVLPDETMLASSGDAQVPIVHLPAHMPPPIAMAETGYAVGIADPNGLPAWAKPISVSEGHSRRHCSHHHHHHHATIAPNAGPEYLVPMATAVPNPNGPGLILLQPADPRMVPCMSVPGAYATDSDELDTIRGENYRNRNQPLLIGSGEYSDFEADELGRDFARVRLQAEASERFRFEELERERALHGEHAQAEEAKRQRDWETWALAMGIIQDRERVGGGPGFPHHEAYEDSERVININIRQPCKMCREPVIMETQTVHHRFPNNDASKGIGINVDGPGKSAEDDVLCRRCKDDLNEKKEKKELLRKVVREVIDEKSKAKKEKKDKGGTVVLHSSSSSEFASAESDENDQPYDREHTRKTQNLSLRHRGGNKEQAFEVRLGETTVDILKTCFLEDQADGPVIYRVLNPSLLLHAATLAVTIITPITITDNTQNPSSMITVALSPRLSFKSGDRKHQAHTPVSGLSKTRYVNVVEDVSTEASSSESERDENEAPGVHRSSRAHKVTHHHGSRSHQSPLAASIKQNPDKFVKAVLRHLDGETYREKGHNPKLAVKVANDKRHIDTTGHSCSSEEGSKDSEEYDVNVNFSVKKPQRDGKHSSHARHHRGRAKAARLPEDTSTSYTSRGHHRRSSSAGDYPVNPAKLHDSLHTSAGRHSSPHIGKGGKHSVTGDRPGFLRGWSFFQKSSF</sequence>
<keyword evidence="3" id="KW-1185">Reference proteome</keyword>
<feature type="region of interest" description="Disordered" evidence="1">
    <location>
        <begin position="572"/>
        <end position="719"/>
    </location>
</feature>
<reference evidence="2" key="1">
    <citation type="submission" date="2023-01" db="EMBL/GenBank/DDBJ databases">
        <title>The chitinases involved in constricting ring structure development in the nematode-trapping fungus Drechslerella dactyloides.</title>
        <authorList>
            <person name="Wang R."/>
            <person name="Zhang L."/>
            <person name="Tang P."/>
            <person name="Li S."/>
            <person name="Liang L."/>
        </authorList>
    </citation>
    <scope>NUCLEOTIDE SEQUENCE</scope>
    <source>
        <strain evidence="2">YMF1.00031</strain>
    </source>
</reference>
<comment type="caution">
    <text evidence="2">The sequence shown here is derived from an EMBL/GenBank/DDBJ whole genome shotgun (WGS) entry which is preliminary data.</text>
</comment>
<feature type="region of interest" description="Disordered" evidence="1">
    <location>
        <begin position="296"/>
        <end position="317"/>
    </location>
</feature>
<accession>A0AAD6IUS0</accession>
<name>A0AAD6IUS0_DREDA</name>
<feature type="region of interest" description="Disordered" evidence="1">
    <location>
        <begin position="1"/>
        <end position="21"/>
    </location>
</feature>
<organism evidence="2 3">
    <name type="scientific">Drechslerella dactyloides</name>
    <name type="common">Nematode-trapping fungus</name>
    <name type="synonym">Arthrobotrys dactyloides</name>
    <dbReference type="NCBI Taxonomy" id="74499"/>
    <lineage>
        <taxon>Eukaryota</taxon>
        <taxon>Fungi</taxon>
        <taxon>Dikarya</taxon>
        <taxon>Ascomycota</taxon>
        <taxon>Pezizomycotina</taxon>
        <taxon>Orbiliomycetes</taxon>
        <taxon>Orbiliales</taxon>
        <taxon>Orbiliaceae</taxon>
        <taxon>Drechslerella</taxon>
    </lineage>
</organism>
<evidence type="ECO:0000256" key="1">
    <source>
        <dbReference type="SAM" id="MobiDB-lite"/>
    </source>
</evidence>
<feature type="compositionally biased region" description="Basic residues" evidence="1">
    <location>
        <begin position="631"/>
        <end position="643"/>
    </location>
</feature>
<feature type="region of interest" description="Disordered" evidence="1">
    <location>
        <begin position="349"/>
        <end position="399"/>
    </location>
</feature>
<dbReference type="EMBL" id="JAQGDS010000008">
    <property type="protein sequence ID" value="KAJ6258722.1"/>
    <property type="molecule type" value="Genomic_DNA"/>
</dbReference>